<accession>A0A6B0UFX6</accession>
<protein>
    <recommendedName>
        <fullName evidence="4">Secreted protein</fullName>
    </recommendedName>
</protein>
<keyword evidence="1" id="KW-1133">Transmembrane helix</keyword>
<organism evidence="3">
    <name type="scientific">Ixodes ricinus</name>
    <name type="common">Common tick</name>
    <name type="synonym">Acarus ricinus</name>
    <dbReference type="NCBI Taxonomy" id="34613"/>
    <lineage>
        <taxon>Eukaryota</taxon>
        <taxon>Metazoa</taxon>
        <taxon>Ecdysozoa</taxon>
        <taxon>Arthropoda</taxon>
        <taxon>Chelicerata</taxon>
        <taxon>Arachnida</taxon>
        <taxon>Acari</taxon>
        <taxon>Parasitiformes</taxon>
        <taxon>Ixodida</taxon>
        <taxon>Ixodoidea</taxon>
        <taxon>Ixodidae</taxon>
        <taxon>Ixodinae</taxon>
        <taxon>Ixodes</taxon>
    </lineage>
</organism>
<keyword evidence="1" id="KW-0472">Membrane</keyword>
<evidence type="ECO:0000256" key="2">
    <source>
        <dbReference type="SAM" id="SignalP"/>
    </source>
</evidence>
<name>A0A6B0UFX6_IXORI</name>
<feature type="signal peptide" evidence="2">
    <location>
        <begin position="1"/>
        <end position="23"/>
    </location>
</feature>
<feature type="chain" id="PRO_5025384794" description="Secreted protein" evidence="2">
    <location>
        <begin position="24"/>
        <end position="102"/>
    </location>
</feature>
<dbReference type="AlphaFoldDB" id="A0A6B0UFX6"/>
<keyword evidence="2" id="KW-0732">Signal</keyword>
<evidence type="ECO:0000256" key="1">
    <source>
        <dbReference type="SAM" id="Phobius"/>
    </source>
</evidence>
<feature type="transmembrane region" description="Helical" evidence="1">
    <location>
        <begin position="64"/>
        <end position="90"/>
    </location>
</feature>
<evidence type="ECO:0008006" key="4">
    <source>
        <dbReference type="Google" id="ProtNLM"/>
    </source>
</evidence>
<reference evidence="3" key="1">
    <citation type="submission" date="2019-12" db="EMBL/GenBank/DDBJ databases">
        <title>An insight into the sialome of adult female Ixodes ricinus ticks feeding for 6 days.</title>
        <authorList>
            <person name="Perner J."/>
            <person name="Ribeiro J.M.C."/>
        </authorList>
    </citation>
    <scope>NUCLEOTIDE SEQUENCE</scope>
    <source>
        <strain evidence="3">Semi-engorged</strain>
        <tissue evidence="3">Salivary glands</tissue>
    </source>
</reference>
<dbReference type="EMBL" id="GIFC01006497">
    <property type="protein sequence ID" value="MXU88580.1"/>
    <property type="molecule type" value="Transcribed_RNA"/>
</dbReference>
<keyword evidence="1" id="KW-0812">Transmembrane</keyword>
<proteinExistence type="predicted"/>
<evidence type="ECO:0000313" key="3">
    <source>
        <dbReference type="EMBL" id="MXU88580.1"/>
    </source>
</evidence>
<sequence>MPGYTKPISVLLRALLFFSSGESCRRVLFLFLWHEGRCKFEGTRDVAKRNVFSPREVDDGSSGGAGLCFAFVFFFFFFFLVSVGGGNLGACQQLLFSLARPQ</sequence>